<dbReference type="GO" id="GO:0000155">
    <property type="term" value="F:phosphorelay sensor kinase activity"/>
    <property type="evidence" value="ECO:0007669"/>
    <property type="project" value="InterPro"/>
</dbReference>
<dbReference type="Pfam" id="PF00072">
    <property type="entry name" value="Response_reg"/>
    <property type="match status" value="1"/>
</dbReference>
<keyword evidence="4" id="KW-0808">Transferase</keyword>
<feature type="domain" description="Response regulatory" evidence="10">
    <location>
        <begin position="682"/>
        <end position="794"/>
    </location>
</feature>
<accession>A0A2S5DAU7</accession>
<dbReference type="SUPFAM" id="SSF47384">
    <property type="entry name" value="Homodimeric domain of signal transducing histidine kinase"/>
    <property type="match status" value="1"/>
</dbReference>
<dbReference type="Pfam" id="PF02518">
    <property type="entry name" value="HATPase_c"/>
    <property type="match status" value="1"/>
</dbReference>
<dbReference type="CDD" id="cd00082">
    <property type="entry name" value="HisKA"/>
    <property type="match status" value="1"/>
</dbReference>
<evidence type="ECO:0000256" key="6">
    <source>
        <dbReference type="PROSITE-ProRule" id="PRU00169"/>
    </source>
</evidence>
<protein>
    <recommendedName>
        <fullName evidence="2">histidine kinase</fullName>
        <ecNumber evidence="2">2.7.13.3</ecNumber>
    </recommendedName>
</protein>
<dbReference type="Pfam" id="PF00512">
    <property type="entry name" value="HisKA"/>
    <property type="match status" value="1"/>
</dbReference>
<dbReference type="SMART" id="SM00387">
    <property type="entry name" value="HATPase_c"/>
    <property type="match status" value="1"/>
</dbReference>
<comment type="caution">
    <text evidence="11">The sequence shown here is derived from an EMBL/GenBank/DDBJ whole genome shotgun (WGS) entry which is preliminary data.</text>
</comment>
<feature type="domain" description="Histidine kinase" evidence="9">
    <location>
        <begin position="443"/>
        <end position="657"/>
    </location>
</feature>
<keyword evidence="7" id="KW-0812">Transmembrane</keyword>
<dbReference type="CDD" id="cd16922">
    <property type="entry name" value="HATPase_EvgS-ArcB-TorS-like"/>
    <property type="match status" value="1"/>
</dbReference>
<dbReference type="SMART" id="SM00448">
    <property type="entry name" value="REC"/>
    <property type="match status" value="1"/>
</dbReference>
<evidence type="ECO:0000256" key="8">
    <source>
        <dbReference type="SAM" id="SignalP"/>
    </source>
</evidence>
<evidence type="ECO:0000256" key="7">
    <source>
        <dbReference type="SAM" id="Phobius"/>
    </source>
</evidence>
<dbReference type="Pfam" id="PF07695">
    <property type="entry name" value="7TMR-DISM_7TM"/>
    <property type="match status" value="1"/>
</dbReference>
<feature type="transmembrane region" description="Helical" evidence="7">
    <location>
        <begin position="280"/>
        <end position="298"/>
    </location>
</feature>
<dbReference type="SUPFAM" id="SSF52172">
    <property type="entry name" value="CheY-like"/>
    <property type="match status" value="1"/>
</dbReference>
<dbReference type="InterPro" id="IPR003594">
    <property type="entry name" value="HATPase_dom"/>
</dbReference>
<dbReference type="PRINTS" id="PR00344">
    <property type="entry name" value="BCTRLSENSOR"/>
</dbReference>
<dbReference type="AlphaFoldDB" id="A0A2S5DAU7"/>
<keyword evidence="7" id="KW-1133">Transmembrane helix</keyword>
<evidence type="ECO:0000256" key="2">
    <source>
        <dbReference type="ARBA" id="ARBA00012438"/>
    </source>
</evidence>
<dbReference type="InterPro" id="IPR011006">
    <property type="entry name" value="CheY-like_superfamily"/>
</dbReference>
<dbReference type="PANTHER" id="PTHR43047">
    <property type="entry name" value="TWO-COMPONENT HISTIDINE PROTEIN KINASE"/>
    <property type="match status" value="1"/>
</dbReference>
<feature type="modified residue" description="4-aspartylphosphate" evidence="6">
    <location>
        <position position="731"/>
    </location>
</feature>
<comment type="catalytic activity">
    <reaction evidence="1">
        <text>ATP + protein L-histidine = ADP + protein N-phospho-L-histidine.</text>
        <dbReference type="EC" id="2.7.13.3"/>
    </reaction>
</comment>
<dbReference type="InterPro" id="IPR004358">
    <property type="entry name" value="Sig_transdc_His_kin-like_C"/>
</dbReference>
<evidence type="ECO:0000256" key="4">
    <source>
        <dbReference type="ARBA" id="ARBA00022679"/>
    </source>
</evidence>
<dbReference type="Gene3D" id="3.40.50.2300">
    <property type="match status" value="1"/>
</dbReference>
<keyword evidence="7" id="KW-0472">Membrane</keyword>
<keyword evidence="5" id="KW-0418">Kinase</keyword>
<dbReference type="InterPro" id="IPR005467">
    <property type="entry name" value="His_kinase_dom"/>
</dbReference>
<evidence type="ECO:0000259" key="10">
    <source>
        <dbReference type="PROSITE" id="PS50110"/>
    </source>
</evidence>
<dbReference type="RefSeq" id="WP_103904385.1">
    <property type="nucleotide sequence ID" value="NZ_PQWB01000163.1"/>
</dbReference>
<dbReference type="PROSITE" id="PS50110">
    <property type="entry name" value="RESPONSE_REGULATORY"/>
    <property type="match status" value="1"/>
</dbReference>
<dbReference type="InterPro" id="IPR011622">
    <property type="entry name" value="7TMR_DISM_rcpt_extracell_dom2"/>
</dbReference>
<name>A0A2S5DAU7_9NEIS</name>
<feature type="transmembrane region" description="Helical" evidence="7">
    <location>
        <begin position="364"/>
        <end position="384"/>
    </location>
</feature>
<dbReference type="SMART" id="SM00388">
    <property type="entry name" value="HisKA"/>
    <property type="match status" value="1"/>
</dbReference>
<dbReference type="Gene3D" id="3.30.565.10">
    <property type="entry name" value="Histidine kinase-like ATPase, C-terminal domain"/>
    <property type="match status" value="1"/>
</dbReference>
<proteinExistence type="predicted"/>
<evidence type="ECO:0000256" key="1">
    <source>
        <dbReference type="ARBA" id="ARBA00000085"/>
    </source>
</evidence>
<feature type="transmembrane region" description="Helical" evidence="7">
    <location>
        <begin position="219"/>
        <end position="238"/>
    </location>
</feature>
<evidence type="ECO:0000313" key="11">
    <source>
        <dbReference type="EMBL" id="POZ60199.1"/>
    </source>
</evidence>
<organism evidence="11 12">
    <name type="scientific">Chromobacterium alticapitis</name>
    <dbReference type="NCBI Taxonomy" id="2073169"/>
    <lineage>
        <taxon>Bacteria</taxon>
        <taxon>Pseudomonadati</taxon>
        <taxon>Pseudomonadota</taxon>
        <taxon>Betaproteobacteria</taxon>
        <taxon>Neisseriales</taxon>
        <taxon>Chromobacteriaceae</taxon>
        <taxon>Chromobacterium</taxon>
    </lineage>
</organism>
<keyword evidence="12" id="KW-1185">Reference proteome</keyword>
<feature type="transmembrane region" description="Helical" evidence="7">
    <location>
        <begin position="334"/>
        <end position="352"/>
    </location>
</feature>
<dbReference type="InterPro" id="IPR036890">
    <property type="entry name" value="HATPase_C_sf"/>
</dbReference>
<dbReference type="Gene3D" id="1.10.287.130">
    <property type="match status" value="1"/>
</dbReference>
<dbReference type="EMBL" id="PQWB01000163">
    <property type="protein sequence ID" value="POZ60199.1"/>
    <property type="molecule type" value="Genomic_DNA"/>
</dbReference>
<reference evidence="12" key="1">
    <citation type="submission" date="2018-02" db="EMBL/GenBank/DDBJ databases">
        <authorList>
            <person name="O'Hara-Hanley K."/>
            <person name="Soby S."/>
        </authorList>
    </citation>
    <scope>NUCLEOTIDE SEQUENCE [LARGE SCALE GENOMIC DNA]</scope>
    <source>
        <strain evidence="12">MWU14-2602</strain>
    </source>
</reference>
<feature type="transmembrane region" description="Helical" evidence="7">
    <location>
        <begin position="310"/>
        <end position="327"/>
    </location>
</feature>
<keyword evidence="3 6" id="KW-0597">Phosphoprotein</keyword>
<dbReference type="InterPro" id="IPR001789">
    <property type="entry name" value="Sig_transdc_resp-reg_receiver"/>
</dbReference>
<dbReference type="PROSITE" id="PS50109">
    <property type="entry name" value="HIS_KIN"/>
    <property type="match status" value="1"/>
</dbReference>
<feature type="signal peptide" evidence="8">
    <location>
        <begin position="1"/>
        <end position="24"/>
    </location>
</feature>
<sequence length="865" mass="95126">MRANVYRFICLLILSLCLRPLAIASPAPLQPLEHGRAIQAYVELLEDRSGNATLADALKAQGFAPATQAQLIPGYSRSAFWLRTVLYNPAPHLRTVWLEVGTPRLQEVTLYQLTDQRWQRQQAGTKLAFTARPLDTAAPVFPITLQPGESKPVLWRVASTTALSIVPRIWTPEQFRADEATANLARGLELGSLTVLGLYSLMLFLSLGQRGYAFHSASALTFVVYELCMSGMGFRYLWPEAGVWGTRLISLSINISLICFLLFFREFLDTRKRMPRWDTLMLALMAGLAVSTVLSQFIDYTMGARLGTQLGLLITIMLPLLCFWALVRGPVISWAYALATFTISLGNLTRVLEGLGLRAPDRLSSYGAPLAGVLCTMLLLIAFTQQMRRIRQQKDEAAASLLAFREQERDALEQLVAVRTQELNKALESARQANQAKSALLAHISHDLRAPASVIISYARLLQPAEYRRAIEKNAQHQLELIDELIDYSSTELGEVALSPRLGYWYAFIDGIAADARQLAAQHGNQFELRQAMDMPPVLNTDYKRLRQILSNLLSNAAKFTEQGRLALHIERLDRGDEPSKICLAFRVEDTGVGMSAATQLRLFQPFERGDNSSGVQGSGLGLSIAQRLVRKLGGELTAQSQLGQGSCFSFTLLLDVGAETDLLAKAPARPGPLAASGRRYSVLVADDVADSRTLTAHWLEAAGHQPYQAENGEEALRLLAQYPIDAVISDQHMPRLNGWDLLSAMRGRGMPQAALLYSAAPEQAPANLTHRFDKVLLKPAEPEQLLHAVETALQTRLPAARPAYPEPSELARLQALIDNGQISAIEAWAAGLARAQPACRGFALQVAAAAALIDMDALQQLVRV</sequence>
<dbReference type="Proteomes" id="UP000237082">
    <property type="component" value="Unassembled WGS sequence"/>
</dbReference>
<feature type="chain" id="PRO_5015664870" description="histidine kinase" evidence="8">
    <location>
        <begin position="25"/>
        <end position="865"/>
    </location>
</feature>
<feature type="transmembrane region" description="Helical" evidence="7">
    <location>
        <begin position="190"/>
        <end position="207"/>
    </location>
</feature>
<feature type="transmembrane region" description="Helical" evidence="7">
    <location>
        <begin position="244"/>
        <end position="268"/>
    </location>
</feature>
<evidence type="ECO:0000256" key="5">
    <source>
        <dbReference type="ARBA" id="ARBA00022777"/>
    </source>
</evidence>
<gene>
    <name evidence="11" type="ORF">C2I19_20195</name>
</gene>
<dbReference type="Pfam" id="PF07696">
    <property type="entry name" value="7TMR-DISMED2"/>
    <property type="match status" value="1"/>
</dbReference>
<dbReference type="OrthoDB" id="9810730at2"/>
<dbReference type="SUPFAM" id="SSF55874">
    <property type="entry name" value="ATPase domain of HSP90 chaperone/DNA topoisomerase II/histidine kinase"/>
    <property type="match status" value="1"/>
</dbReference>
<evidence type="ECO:0000313" key="12">
    <source>
        <dbReference type="Proteomes" id="UP000237082"/>
    </source>
</evidence>
<dbReference type="Gene3D" id="2.60.40.2380">
    <property type="match status" value="1"/>
</dbReference>
<keyword evidence="8" id="KW-0732">Signal</keyword>
<dbReference type="InterPro" id="IPR036097">
    <property type="entry name" value="HisK_dim/P_sf"/>
</dbReference>
<dbReference type="InterPro" id="IPR003661">
    <property type="entry name" value="HisK_dim/P_dom"/>
</dbReference>
<dbReference type="InterPro" id="IPR011623">
    <property type="entry name" value="7TMR_DISM_rcpt_extracell_dom1"/>
</dbReference>
<evidence type="ECO:0000256" key="3">
    <source>
        <dbReference type="ARBA" id="ARBA00022553"/>
    </source>
</evidence>
<dbReference type="EC" id="2.7.13.3" evidence="2"/>
<evidence type="ECO:0000259" key="9">
    <source>
        <dbReference type="PROSITE" id="PS50109"/>
    </source>
</evidence>